<feature type="region of interest" description="Disordered" evidence="1">
    <location>
        <begin position="460"/>
        <end position="485"/>
    </location>
</feature>
<feature type="compositionally biased region" description="Basic and acidic residues" evidence="1">
    <location>
        <begin position="467"/>
        <end position="477"/>
    </location>
</feature>
<feature type="domain" description="G-patch" evidence="2">
    <location>
        <begin position="180"/>
        <end position="211"/>
    </location>
</feature>
<dbReference type="InterPro" id="IPR000467">
    <property type="entry name" value="G_patch_dom"/>
</dbReference>
<dbReference type="Pfam" id="PF01585">
    <property type="entry name" value="G-patch"/>
    <property type="match status" value="1"/>
</dbReference>
<feature type="compositionally biased region" description="Acidic residues" evidence="1">
    <location>
        <begin position="751"/>
        <end position="762"/>
    </location>
</feature>
<evidence type="ECO:0000313" key="3">
    <source>
        <dbReference type="EMBL" id="KAJ3181775.1"/>
    </source>
</evidence>
<feature type="compositionally biased region" description="Basic residues" evidence="1">
    <location>
        <begin position="930"/>
        <end position="939"/>
    </location>
</feature>
<feature type="region of interest" description="Disordered" evidence="1">
    <location>
        <begin position="1"/>
        <end position="70"/>
    </location>
</feature>
<dbReference type="Pfam" id="PF26093">
    <property type="entry name" value="HTH_TGH"/>
    <property type="match status" value="1"/>
</dbReference>
<dbReference type="InterPro" id="IPR011666">
    <property type="entry name" value="DUF1604"/>
</dbReference>
<feature type="region of interest" description="Disordered" evidence="1">
    <location>
        <begin position="704"/>
        <end position="815"/>
    </location>
</feature>
<dbReference type="EMBL" id="JADGJQ010000011">
    <property type="protein sequence ID" value="KAJ3181775.1"/>
    <property type="molecule type" value="Genomic_DNA"/>
</dbReference>
<dbReference type="PANTHER" id="PTHR13384:SF19">
    <property type="entry name" value="G PATCH DOMAIN-CONTAINING PROTEIN 1"/>
    <property type="match status" value="1"/>
</dbReference>
<accession>A0AAD5XT09</accession>
<name>A0AAD5XT09_9FUNG</name>
<protein>
    <recommendedName>
        <fullName evidence="2">G-patch domain-containing protein</fullName>
    </recommendedName>
</protein>
<proteinExistence type="predicted"/>
<feature type="compositionally biased region" description="Basic and acidic residues" evidence="1">
    <location>
        <begin position="634"/>
        <end position="662"/>
    </location>
</feature>
<feature type="compositionally biased region" description="Basic and acidic residues" evidence="1">
    <location>
        <begin position="42"/>
        <end position="66"/>
    </location>
</feature>
<feature type="compositionally biased region" description="Polar residues" evidence="1">
    <location>
        <begin position="29"/>
        <end position="40"/>
    </location>
</feature>
<dbReference type="PROSITE" id="PS50174">
    <property type="entry name" value="G_PATCH"/>
    <property type="match status" value="1"/>
</dbReference>
<feature type="compositionally biased region" description="Basic residues" evidence="1">
    <location>
        <begin position="202"/>
        <end position="211"/>
    </location>
</feature>
<dbReference type="AlphaFoldDB" id="A0AAD5XT09"/>
<feature type="compositionally biased region" description="Low complexity" evidence="1">
    <location>
        <begin position="19"/>
        <end position="28"/>
    </location>
</feature>
<dbReference type="PANTHER" id="PTHR13384">
    <property type="entry name" value="G PATCH DOMAIN-CONTAINING PROTEIN 1"/>
    <property type="match status" value="1"/>
</dbReference>
<evidence type="ECO:0000313" key="4">
    <source>
        <dbReference type="Proteomes" id="UP001212152"/>
    </source>
</evidence>
<dbReference type="GO" id="GO:0006397">
    <property type="term" value="P:mRNA processing"/>
    <property type="evidence" value="ECO:0007669"/>
    <property type="project" value="InterPro"/>
</dbReference>
<organism evidence="3 4">
    <name type="scientific">Geranomyces variabilis</name>
    <dbReference type="NCBI Taxonomy" id="109894"/>
    <lineage>
        <taxon>Eukaryota</taxon>
        <taxon>Fungi</taxon>
        <taxon>Fungi incertae sedis</taxon>
        <taxon>Chytridiomycota</taxon>
        <taxon>Chytridiomycota incertae sedis</taxon>
        <taxon>Chytridiomycetes</taxon>
        <taxon>Spizellomycetales</taxon>
        <taxon>Powellomycetaceae</taxon>
        <taxon>Geranomyces</taxon>
    </lineage>
</organism>
<dbReference type="GO" id="GO:0003723">
    <property type="term" value="F:RNA binding"/>
    <property type="evidence" value="ECO:0007669"/>
    <property type="project" value="TreeGrafter"/>
</dbReference>
<feature type="region of interest" description="Disordered" evidence="1">
    <location>
        <begin position="619"/>
        <end position="662"/>
    </location>
</feature>
<feature type="region of interest" description="Disordered" evidence="1">
    <location>
        <begin position="196"/>
        <end position="219"/>
    </location>
</feature>
<comment type="caution">
    <text evidence="3">The sequence shown here is derived from an EMBL/GenBank/DDBJ whole genome shotgun (WGS) entry which is preliminary data.</text>
</comment>
<evidence type="ECO:0000259" key="2">
    <source>
        <dbReference type="PROSITE" id="PS50174"/>
    </source>
</evidence>
<feature type="compositionally biased region" description="Acidic residues" evidence="1">
    <location>
        <begin position="1001"/>
        <end position="1013"/>
    </location>
</feature>
<evidence type="ECO:0000256" key="1">
    <source>
        <dbReference type="SAM" id="MobiDB-lite"/>
    </source>
</evidence>
<feature type="compositionally biased region" description="Low complexity" evidence="1">
    <location>
        <begin position="769"/>
        <end position="790"/>
    </location>
</feature>
<feature type="compositionally biased region" description="Acidic residues" evidence="1">
    <location>
        <begin position="901"/>
        <end position="918"/>
    </location>
</feature>
<sequence length="1049" mass="113475">MSTRRQPPGFVLARESQHQKQQQQPSSSTLVTFGTQQPQDLSDVRAKDRNNYLPVHKQEPRDEQGRKRFHGAFTGGFSAGYFNSVGSKEGWAPSQFVSSRNARFDPKNAAARPEDFMDDEDLEAASETRQIAATDEYDILGGTAKEVARKRAAVAAAEGSTGGGGAIAAKIVEDLIGPAKDPIGIKLLRQMGWREGHGVGPRAKRKARKHGPTVAEDEEEDIYAANHTFAPRDVAVDLLRPKTDSFGLGYDPFRQAPEFASRNRPPGPQGNDRDRGAPKQGRAGFGVGVFEDEDEDINVYDSTMASYDMIIDDDDDGPLLKRKLAGAAQGARKPPRDEGISFDLGVSICHDGRPPLEGFELAKKGMPEQKWYQPPDLPPSFVPMHRFDVPLSAAAKSASQPGADAHIHPSRLAKQQGLTADARRDILGEEPLDAPTRSVFSYIALKEQDRLQNFINQTTSAQPARGGGDESLQKEDAGASSSSGPKVEAATALAALKGFMPFGNDPGKQTRYRTFLQVHAGLATEYAPNPKHLTPRDIAHEALEFSKAAQIFKPLSSMMASRFTSASSAIEPSTTADAVAVITAGADTQVQASAAGMGMYGALTRTRSEWRPEPLLCKRFNVPDPYEKKKKRKGGGDRDQGEREREEARARREREEKVFQREALNKDAMSGLMMERDRLVAQGVLKAAPTPPQVSPLPAIEMLEGGTGASERPPPVQDGQGSANGEQDDDDERPEVSERPAMDIFKAIFAESDEDDSESDSEDEKRRPPVSVAPAAAAGTLKPAASVVATPTPPLAAGPALRIEASPPPITPAFRPVFRRKQDRLKGAAVGAVAATPAPAPAATSVAAPQVHPARAARMDVGDSAAASPPATIEHALPPAATMAEEPALQPNRKRARAAADDDDDVDTKDARDGDEDDRLQLGAPPAARKDKKRRKKDKKKSEDGGSKRKRGRDKDGDGRKRRRSELEEEEEDMWVEKVVDVAPPPPPMPLGLSRVRREEVEEEEEEEEDDADTYAPKPPQRAAPRAAPESESADSRSGRSRPSAADFM</sequence>
<dbReference type="Pfam" id="PF07713">
    <property type="entry name" value="DUF1604"/>
    <property type="match status" value="1"/>
</dbReference>
<dbReference type="GO" id="GO:0005634">
    <property type="term" value="C:nucleus"/>
    <property type="evidence" value="ECO:0007669"/>
    <property type="project" value="TreeGrafter"/>
</dbReference>
<keyword evidence="4" id="KW-1185">Reference proteome</keyword>
<feature type="compositionally biased region" description="Basic and acidic residues" evidence="1">
    <location>
        <begin position="940"/>
        <end position="959"/>
    </location>
</feature>
<reference evidence="3" key="1">
    <citation type="submission" date="2020-05" db="EMBL/GenBank/DDBJ databases">
        <title>Phylogenomic resolution of chytrid fungi.</title>
        <authorList>
            <person name="Stajich J.E."/>
            <person name="Amses K."/>
            <person name="Simmons R."/>
            <person name="Seto K."/>
            <person name="Myers J."/>
            <person name="Bonds A."/>
            <person name="Quandt C.A."/>
            <person name="Barry K."/>
            <person name="Liu P."/>
            <person name="Grigoriev I."/>
            <person name="Longcore J.E."/>
            <person name="James T.Y."/>
        </authorList>
    </citation>
    <scope>NUCLEOTIDE SEQUENCE</scope>
    <source>
        <strain evidence="3">JEL0379</strain>
    </source>
</reference>
<feature type="region of interest" description="Disordered" evidence="1">
    <location>
        <begin position="395"/>
        <end position="418"/>
    </location>
</feature>
<feature type="region of interest" description="Disordered" evidence="1">
    <location>
        <begin position="247"/>
        <end position="285"/>
    </location>
</feature>
<feature type="compositionally biased region" description="Low complexity" evidence="1">
    <location>
        <begin position="828"/>
        <end position="849"/>
    </location>
</feature>
<gene>
    <name evidence="3" type="ORF">HDU87_000793</name>
</gene>
<dbReference type="Proteomes" id="UP001212152">
    <property type="component" value="Unassembled WGS sequence"/>
</dbReference>
<feature type="region of interest" description="Disordered" evidence="1">
    <location>
        <begin position="828"/>
        <end position="1049"/>
    </location>
</feature>